<dbReference type="FunFam" id="1.20.920.10:FF:000066">
    <property type="entry name" value="Transcription initiation factor TFIID subunit 1"/>
    <property type="match status" value="2"/>
</dbReference>
<dbReference type="InterPro" id="IPR001487">
    <property type="entry name" value="Bromodomain"/>
</dbReference>
<feature type="compositionally biased region" description="Basic and acidic residues" evidence="6">
    <location>
        <begin position="1632"/>
        <end position="1641"/>
    </location>
</feature>
<feature type="region of interest" description="Disordered" evidence="6">
    <location>
        <begin position="1572"/>
        <end position="1822"/>
    </location>
</feature>
<feature type="compositionally biased region" description="Basic residues" evidence="6">
    <location>
        <begin position="926"/>
        <end position="946"/>
    </location>
</feature>
<dbReference type="EMBL" id="JAEAOA010000424">
    <property type="protein sequence ID" value="KAK3576989.1"/>
    <property type="molecule type" value="Genomic_DNA"/>
</dbReference>
<dbReference type="PROSITE" id="PS00633">
    <property type="entry name" value="BROMODOMAIN_1"/>
    <property type="match status" value="1"/>
</dbReference>
<dbReference type="InterPro" id="IPR036322">
    <property type="entry name" value="WD40_repeat_dom_sf"/>
</dbReference>
<organism evidence="8 9">
    <name type="scientific">Potamilus streckersoni</name>
    <dbReference type="NCBI Taxonomy" id="2493646"/>
    <lineage>
        <taxon>Eukaryota</taxon>
        <taxon>Metazoa</taxon>
        <taxon>Spiralia</taxon>
        <taxon>Lophotrochozoa</taxon>
        <taxon>Mollusca</taxon>
        <taxon>Bivalvia</taxon>
        <taxon>Autobranchia</taxon>
        <taxon>Heteroconchia</taxon>
        <taxon>Palaeoheterodonta</taxon>
        <taxon>Unionida</taxon>
        <taxon>Unionoidea</taxon>
        <taxon>Unionidae</taxon>
        <taxon>Ambleminae</taxon>
        <taxon>Lampsilini</taxon>
        <taxon>Potamilus</taxon>
    </lineage>
</organism>
<keyword evidence="1 5" id="KW-0853">WD repeat</keyword>
<dbReference type="Gene3D" id="1.20.920.10">
    <property type="entry name" value="Bromodomain-like"/>
    <property type="match status" value="2"/>
</dbReference>
<dbReference type="InterPro" id="IPR001680">
    <property type="entry name" value="WD40_rpt"/>
</dbReference>
<dbReference type="PROSITE" id="PS50294">
    <property type="entry name" value="WD_REPEATS_REGION"/>
    <property type="match status" value="4"/>
</dbReference>
<dbReference type="InterPro" id="IPR015943">
    <property type="entry name" value="WD40/YVTN_repeat-like_dom_sf"/>
</dbReference>
<dbReference type="PROSITE" id="PS00678">
    <property type="entry name" value="WD_REPEATS_1"/>
    <property type="match status" value="2"/>
</dbReference>
<evidence type="ECO:0000259" key="7">
    <source>
        <dbReference type="PROSITE" id="PS50014"/>
    </source>
</evidence>
<dbReference type="PROSITE" id="PS50014">
    <property type="entry name" value="BROMODOMAIN_2"/>
    <property type="match status" value="2"/>
</dbReference>
<dbReference type="PRINTS" id="PR00503">
    <property type="entry name" value="BROMODOMAIN"/>
</dbReference>
<feature type="compositionally biased region" description="Low complexity" evidence="6">
    <location>
        <begin position="1479"/>
        <end position="1494"/>
    </location>
</feature>
<feature type="region of interest" description="Disordered" evidence="6">
    <location>
        <begin position="841"/>
        <end position="956"/>
    </location>
</feature>
<dbReference type="PANTHER" id="PTHR16266:SF17">
    <property type="entry name" value="BRWD3"/>
    <property type="match status" value="1"/>
</dbReference>
<feature type="compositionally biased region" description="Basic residues" evidence="6">
    <location>
        <begin position="897"/>
        <end position="907"/>
    </location>
</feature>
<dbReference type="InterPro" id="IPR052060">
    <property type="entry name" value="Bromo_WD_repeat"/>
</dbReference>
<dbReference type="InterPro" id="IPR019775">
    <property type="entry name" value="WD40_repeat_CS"/>
</dbReference>
<feature type="repeat" description="WD" evidence="5">
    <location>
        <begin position="236"/>
        <end position="277"/>
    </location>
</feature>
<gene>
    <name evidence="8" type="ORF">CHS0354_005997</name>
</gene>
<dbReference type="InterPro" id="IPR018359">
    <property type="entry name" value="Bromodomain_CS"/>
</dbReference>
<dbReference type="GO" id="GO:0008360">
    <property type="term" value="P:regulation of cell shape"/>
    <property type="evidence" value="ECO:0007669"/>
    <property type="project" value="TreeGrafter"/>
</dbReference>
<keyword evidence="3 4" id="KW-0103">Bromodomain</keyword>
<comment type="caution">
    <text evidence="8">The sequence shown here is derived from an EMBL/GenBank/DDBJ whole genome shotgun (WGS) entry which is preliminary data.</text>
</comment>
<dbReference type="SMART" id="SM00320">
    <property type="entry name" value="WD40"/>
    <property type="match status" value="8"/>
</dbReference>
<dbReference type="Pfam" id="PF00400">
    <property type="entry name" value="WD40"/>
    <property type="match status" value="5"/>
</dbReference>
<dbReference type="Gene3D" id="2.130.10.10">
    <property type="entry name" value="YVTN repeat-like/Quinoprotein amine dehydrogenase"/>
    <property type="match status" value="2"/>
</dbReference>
<dbReference type="InterPro" id="IPR024977">
    <property type="entry name" value="Apc4-like_WD40_dom"/>
</dbReference>
<dbReference type="SUPFAM" id="SSF47370">
    <property type="entry name" value="Bromodomain"/>
    <property type="match status" value="2"/>
</dbReference>
<feature type="compositionally biased region" description="Polar residues" evidence="6">
    <location>
        <begin position="1756"/>
        <end position="1765"/>
    </location>
</feature>
<feature type="compositionally biased region" description="Basic and acidic residues" evidence="6">
    <location>
        <begin position="1337"/>
        <end position="1354"/>
    </location>
</feature>
<dbReference type="Pfam" id="PF25313">
    <property type="entry name" value="BRWD_AD"/>
    <property type="match status" value="1"/>
</dbReference>
<feature type="compositionally biased region" description="Polar residues" evidence="6">
    <location>
        <begin position="1499"/>
        <end position="1520"/>
    </location>
</feature>
<dbReference type="GO" id="GO:0007010">
    <property type="term" value="P:cytoskeleton organization"/>
    <property type="evidence" value="ECO:0007669"/>
    <property type="project" value="TreeGrafter"/>
</dbReference>
<feature type="domain" description="Bromo" evidence="7">
    <location>
        <begin position="1206"/>
        <end position="1276"/>
    </location>
</feature>
<dbReference type="InterPro" id="IPR057451">
    <property type="entry name" value="BRWD/PHIP_AD"/>
</dbReference>
<feature type="compositionally biased region" description="Basic and acidic residues" evidence="6">
    <location>
        <begin position="688"/>
        <end position="700"/>
    </location>
</feature>
<protein>
    <recommendedName>
        <fullName evidence="7">Bromo domain-containing protein</fullName>
    </recommendedName>
</protein>
<dbReference type="Proteomes" id="UP001195483">
    <property type="component" value="Unassembled WGS sequence"/>
</dbReference>
<proteinExistence type="predicted"/>
<evidence type="ECO:0000256" key="1">
    <source>
        <dbReference type="ARBA" id="ARBA00022574"/>
    </source>
</evidence>
<dbReference type="FunFam" id="2.130.10.10:FF:002549">
    <property type="entry name" value="Bromodomain and WD repeat domain-containing 3"/>
    <property type="match status" value="1"/>
</dbReference>
<dbReference type="CDD" id="cd00200">
    <property type="entry name" value="WD40"/>
    <property type="match status" value="1"/>
</dbReference>
<feature type="compositionally biased region" description="Basic and acidic residues" evidence="6">
    <location>
        <begin position="915"/>
        <end position="925"/>
    </location>
</feature>
<dbReference type="InterPro" id="IPR057452">
    <property type="entry name" value="BRWD/PHIP_N"/>
</dbReference>
<reference evidence="8" key="3">
    <citation type="submission" date="2023-05" db="EMBL/GenBank/DDBJ databases">
        <authorList>
            <person name="Smith C.H."/>
        </authorList>
    </citation>
    <scope>NUCLEOTIDE SEQUENCE</scope>
    <source>
        <strain evidence="8">CHS0354</strain>
        <tissue evidence="8">Mantle</tissue>
    </source>
</reference>
<dbReference type="SMART" id="SM00297">
    <property type="entry name" value="BROMO"/>
    <property type="match status" value="2"/>
</dbReference>
<feature type="compositionally biased region" description="Polar residues" evidence="6">
    <location>
        <begin position="1717"/>
        <end position="1727"/>
    </location>
</feature>
<feature type="compositionally biased region" description="Basic and acidic residues" evidence="6">
    <location>
        <begin position="1665"/>
        <end position="1686"/>
    </location>
</feature>
<feature type="region of interest" description="Disordered" evidence="6">
    <location>
        <begin position="1466"/>
        <end position="1541"/>
    </location>
</feature>
<keyword evidence="9" id="KW-1185">Reference proteome</keyword>
<evidence type="ECO:0000256" key="3">
    <source>
        <dbReference type="ARBA" id="ARBA00023117"/>
    </source>
</evidence>
<feature type="domain" description="Bromo" evidence="7">
    <location>
        <begin position="1365"/>
        <end position="1435"/>
    </location>
</feature>
<dbReference type="GO" id="GO:0006357">
    <property type="term" value="P:regulation of transcription by RNA polymerase II"/>
    <property type="evidence" value="ECO:0007669"/>
    <property type="project" value="TreeGrafter"/>
</dbReference>
<dbReference type="PROSITE" id="PS50082">
    <property type="entry name" value="WD_REPEATS_2"/>
    <property type="match status" value="6"/>
</dbReference>
<dbReference type="Pfam" id="PF12894">
    <property type="entry name" value="ANAPC4_WD40"/>
    <property type="match status" value="1"/>
</dbReference>
<evidence type="ECO:0000313" key="9">
    <source>
        <dbReference type="Proteomes" id="UP001195483"/>
    </source>
</evidence>
<reference evidence="8" key="1">
    <citation type="journal article" date="2021" name="Genome Biol. Evol.">
        <title>A High-Quality Reference Genome for a Parasitic Bivalve with Doubly Uniparental Inheritance (Bivalvia: Unionida).</title>
        <authorList>
            <person name="Smith C.H."/>
        </authorList>
    </citation>
    <scope>NUCLEOTIDE SEQUENCE</scope>
    <source>
        <strain evidence="8">CHS0354</strain>
    </source>
</reference>
<evidence type="ECO:0000256" key="5">
    <source>
        <dbReference type="PROSITE-ProRule" id="PRU00221"/>
    </source>
</evidence>
<dbReference type="CDD" id="cd05529">
    <property type="entry name" value="Bromo_WDR9_I_like"/>
    <property type="match status" value="1"/>
</dbReference>
<feature type="repeat" description="WD" evidence="5">
    <location>
        <begin position="478"/>
        <end position="520"/>
    </location>
</feature>
<feature type="compositionally biased region" description="Acidic residues" evidence="6">
    <location>
        <begin position="1575"/>
        <end position="1587"/>
    </location>
</feature>
<reference evidence="8" key="2">
    <citation type="journal article" date="2021" name="Genome Biol. Evol.">
        <title>Developing a high-quality reference genome for a parasitic bivalve with doubly uniparental inheritance (Bivalvia: Unionida).</title>
        <authorList>
            <person name="Smith C.H."/>
        </authorList>
    </citation>
    <scope>NUCLEOTIDE SEQUENCE</scope>
    <source>
        <strain evidence="8">CHS0354</strain>
        <tissue evidence="8">Mantle</tissue>
    </source>
</reference>
<sequence>MSEDTKNIYRVSSTESELYFLIERFLSTGPCQEAAEVLRQELHRHGLLPKRLDWEGREHKSSYENLIESNCHIRSDHLLRICERVGPLLDKELKPSVCGVASLLGAGSFSLLRTAEGLKKTRWSCHVHAVLQHQSALLPPKNLAAPLSINHICPMDYMLQNSHVLTGRELSGAFHFNHVVPVSMFNKVTMLGRKLGHLSAVYCILYDRSGKFIFTGADDHLVKIWRGYDGRLLATLRGHSAEITDMAVNYENTLLATGSCDKTIRIWCLKTKAPVTVLSGHTGMITSLKFSPFIKGDARYLSSTGGDGCVCFWEWNAKRNYFHNKPIKFIERSRAGAQMLCSSFSPGGAFLATGSADHVIRVYFLHAGVPEKICELEAHTDRVDSIGYANAEDRFVSGSRDGTARIWRYERQEWKNIVLNMSTKLQDAKANEPEENKSTKLKVTMVGWNIDDKLVVTAVNDMSLRVWDASNGKLLHILKAHEDEVFVLEPSPIDRRIMLSAGHDGNVFIWDIISGSKVKGFFNMIEGQGHGAVFDCKFASDGLNFAATDSHGHLILYGFGSNEKHKKIPQEVFFHTDYRPLIRDANNFVLDEQTQQAPHLMPPPFLVDIDGNPYPPAIQKLVPGREWCKEDQLVPQMAVNEEGEQEVLGDIEPVQEEPSRAVNSREQQLDVAVMDRPIIDQMIQELQRQQDQRIAREGGEPIHSPPPPGGSPRVQRLNSVAGGNAHMVGMRRVGETEGVRQSLGNISQRATQHDIAAWSRRIVVKPLDQGILRKSIEFRLAMAEEEMHKFLHERKKKPLVLYDCESSDSGSYMKTRKKKRVNHTYSTRAVEAEETSVNRLTRRALYDTEEEPEAEAEEESEIQMFDGWGESASDGDTSEYSDWMGDTGSNLQPPTRTSRRVKKRKRYSSSEELESDSHESRESWSKKSKKKPPAKKKKPPNKKKKHDPTAPVVERPDPQEVQTILEKFRPPDWLTDTIPRKTPYFPQMGDELMYFRQGHENYVNAVKRHNVYDIGANHNQPWHKNPHLREQEFVKIIGIKYEIRPPRLCCLKLAYLDPVTSKPSGGSFSVKYHDMPDVIDFLVLKQIYDIAMKRKWKPGDRFRSMIDDAWWLGTIEAHVPLQAEFPDSMFQCFRVHWDNGEIEQMSPWDMEPIDSSTGYPDNVEDGTLVTPEELKALLYAPKPGEWPGESRDVFCSRVIHGLERLMEHSLAEDFLTPVDLNLFPSYAMHIEYPTDLNTVKARLENRFYRRVTSLQFDVRYIESNAQKFNEPNSLIVKRARILTETLLKFIADPDCDNPIPILAELGHVNEFHNGKSSDESSDDDDENSQSRKRKRKEEKGSNKRTKLSDPEAWKSESQQLLDRVFQWEDSEPFREPVDANLYPQYYEVIDNPMDLRTVRDKLAKNEYADPQDIVKDVRLIFHNSKLYNTNKRSRIYAMTLRLSAMLEEKLKEIIGNWKTALRNTKKHSQFTNRFHSTRSKSASNSGHSSKLNSLWEAGPSTSAGSRGSNLAKLTNGNAHSSSEETEVENNEGDNDDDDETEIDENYVYLQSRKHNPPRARRAIRRPVLFSHDNIDGEDSEADVDQDDEKDKDYKVRSRQVSPKKKSPKKKAPAKSKCNKKSTVKKSILQDSSHPRSLDTQHRSYSTRAATGTIKRRRYNLEGFFTDEHEEKEYDSSNDNESSKNSDSENDTSSTSSSSSSSNSSDSDSESYSDTCDKTLSQKSSQGIRRSLRAAAMESSTSVRSTRHSAKTDYAKSATSSSQDSGIRTRYQGRRTVKYEEDSDDDSRNNSDSDYSRKNSFSVSSRGRVRKMTARARASLLRE</sequence>
<evidence type="ECO:0000256" key="4">
    <source>
        <dbReference type="PROSITE-ProRule" id="PRU00035"/>
    </source>
</evidence>
<feature type="region of interest" description="Disordered" evidence="6">
    <location>
        <begin position="687"/>
        <end position="714"/>
    </location>
</feature>
<evidence type="ECO:0000256" key="2">
    <source>
        <dbReference type="ARBA" id="ARBA00022737"/>
    </source>
</evidence>
<dbReference type="Pfam" id="PF00439">
    <property type="entry name" value="Bromodomain"/>
    <property type="match status" value="2"/>
</dbReference>
<feature type="compositionally biased region" description="Acidic residues" evidence="6">
    <location>
        <begin position="847"/>
        <end position="861"/>
    </location>
</feature>
<feature type="compositionally biased region" description="Basic residues" evidence="6">
    <location>
        <begin position="1601"/>
        <end position="1623"/>
    </location>
</feature>
<feature type="repeat" description="WD" evidence="5">
    <location>
        <begin position="278"/>
        <end position="314"/>
    </location>
</feature>
<feature type="region of interest" description="Disordered" evidence="6">
    <location>
        <begin position="1312"/>
        <end position="1355"/>
    </location>
</feature>
<feature type="compositionally biased region" description="Basic and acidic residues" evidence="6">
    <location>
        <begin position="1785"/>
        <end position="1796"/>
    </location>
</feature>
<feature type="repeat" description="WD" evidence="5">
    <location>
        <begin position="194"/>
        <end position="235"/>
    </location>
</feature>
<evidence type="ECO:0000313" key="8">
    <source>
        <dbReference type="EMBL" id="KAK3576989.1"/>
    </source>
</evidence>
<name>A0AAE0VGE7_9BIVA</name>
<dbReference type="GO" id="GO:0005634">
    <property type="term" value="C:nucleus"/>
    <property type="evidence" value="ECO:0007669"/>
    <property type="project" value="TreeGrafter"/>
</dbReference>
<feature type="repeat" description="WD" evidence="5">
    <location>
        <begin position="376"/>
        <end position="407"/>
    </location>
</feature>
<feature type="repeat" description="WD" evidence="5">
    <location>
        <begin position="443"/>
        <end position="477"/>
    </location>
</feature>
<feature type="compositionally biased region" description="Low complexity" evidence="6">
    <location>
        <begin position="1687"/>
        <end position="1713"/>
    </location>
</feature>
<keyword evidence="2" id="KW-0677">Repeat</keyword>
<dbReference type="PANTHER" id="PTHR16266">
    <property type="entry name" value="WD REPEAT DOMAIN 9"/>
    <property type="match status" value="1"/>
</dbReference>
<accession>A0AAE0VGE7</accession>
<evidence type="ECO:0000256" key="6">
    <source>
        <dbReference type="SAM" id="MobiDB-lite"/>
    </source>
</evidence>
<feature type="compositionally biased region" description="Acidic residues" evidence="6">
    <location>
        <begin position="1523"/>
        <end position="1541"/>
    </location>
</feature>
<dbReference type="InterPro" id="IPR036427">
    <property type="entry name" value="Bromodomain-like_sf"/>
</dbReference>
<dbReference type="Pfam" id="PF25437">
    <property type="entry name" value="BRWD1_N"/>
    <property type="match status" value="1"/>
</dbReference>
<dbReference type="SUPFAM" id="SSF50978">
    <property type="entry name" value="WD40 repeat-like"/>
    <property type="match status" value="1"/>
</dbReference>